<dbReference type="RefSeq" id="WP_251514189.1">
    <property type="nucleotide sequence ID" value="NZ_JAMBON010000015.1"/>
</dbReference>
<accession>A0ABW4HM66</accession>
<proteinExistence type="predicted"/>
<sequence>MNNKELDNKIKEILSKQPNERDIAKMEDDIWKSLDDQLPRKKRGRVMKKISIGLSVAAVLFIGFIIFSASNSPENAMVQSVRKIFVEDKKEIIEIEGQEEEIDVHYEPNQELNYSIYIDESRYKMVKGEAYDRIEMKEPVGGDFPEVYMEIRKVENTTTEAVVQAIKEGIETSETMGIRSEERVSEPIEAEMIQGMGLDGSGDPDSFGWESTTPIHRYYVTDAQNEQVYVIKQVYFLEAAEGHGARFHHMLESFELLEEE</sequence>
<keyword evidence="1" id="KW-0472">Membrane</keyword>
<keyword evidence="1" id="KW-0812">Transmembrane</keyword>
<dbReference type="Proteomes" id="UP001597221">
    <property type="component" value="Unassembled WGS sequence"/>
</dbReference>
<evidence type="ECO:0000256" key="1">
    <source>
        <dbReference type="SAM" id="Phobius"/>
    </source>
</evidence>
<name>A0ABW4HM66_9BACI</name>
<keyword evidence="1" id="KW-1133">Transmembrane helix</keyword>
<feature type="transmembrane region" description="Helical" evidence="1">
    <location>
        <begin position="50"/>
        <end position="69"/>
    </location>
</feature>
<evidence type="ECO:0000313" key="3">
    <source>
        <dbReference type="Proteomes" id="UP001597221"/>
    </source>
</evidence>
<reference evidence="3" key="1">
    <citation type="journal article" date="2019" name="Int. J. Syst. Evol. Microbiol.">
        <title>The Global Catalogue of Microorganisms (GCM) 10K type strain sequencing project: providing services to taxonomists for standard genome sequencing and annotation.</title>
        <authorList>
            <consortium name="The Broad Institute Genomics Platform"/>
            <consortium name="The Broad Institute Genome Sequencing Center for Infectious Disease"/>
            <person name="Wu L."/>
            <person name="Ma J."/>
        </authorList>
    </citation>
    <scope>NUCLEOTIDE SEQUENCE [LARGE SCALE GENOMIC DNA]</scope>
    <source>
        <strain evidence="3">CGMCC 1.12376</strain>
    </source>
</reference>
<gene>
    <name evidence="2" type="ORF">ACFSBH_01195</name>
</gene>
<comment type="caution">
    <text evidence="2">The sequence shown here is derived from an EMBL/GenBank/DDBJ whole genome shotgun (WGS) entry which is preliminary data.</text>
</comment>
<protein>
    <recommendedName>
        <fullName evidence="4">DUF4367 domain-containing protein</fullName>
    </recommendedName>
</protein>
<dbReference type="EMBL" id="JBHUDE010000005">
    <property type="protein sequence ID" value="MFD1606285.1"/>
    <property type="molecule type" value="Genomic_DNA"/>
</dbReference>
<evidence type="ECO:0000313" key="2">
    <source>
        <dbReference type="EMBL" id="MFD1606285.1"/>
    </source>
</evidence>
<organism evidence="2 3">
    <name type="scientific">Oceanobacillus luteolus</name>
    <dbReference type="NCBI Taxonomy" id="1274358"/>
    <lineage>
        <taxon>Bacteria</taxon>
        <taxon>Bacillati</taxon>
        <taxon>Bacillota</taxon>
        <taxon>Bacilli</taxon>
        <taxon>Bacillales</taxon>
        <taxon>Bacillaceae</taxon>
        <taxon>Oceanobacillus</taxon>
    </lineage>
</organism>
<keyword evidence="3" id="KW-1185">Reference proteome</keyword>
<evidence type="ECO:0008006" key="4">
    <source>
        <dbReference type="Google" id="ProtNLM"/>
    </source>
</evidence>